<dbReference type="Pfam" id="PF06602">
    <property type="entry name" value="Myotub-related"/>
    <property type="match status" value="1"/>
</dbReference>
<sequence>MVIMPNCELEMYKPEDRDVACVVCGLVQVMSDPHCRTQPGFQGLVQKEWVTAGHRFLSRANYYHDRDRDREEAPVFLLFLDCVWQLWTQFSSYFQLTEEYLLALQESTHLPLHCSFLYDCERERSRRSQHLTQSYTPINGWREGLAGDPTPYPMDPPLPPVWDWALWYSSERRDRFTHSMATPASPLPVLNGKLSPSQSAGGPGQVFLLSRGSFSSPSLLLPWRGGGGGGGAASGPGRRSHRHGPPAESPAHLQHLLRGVATGPSGPQEPLLPLLFSPCVGLWRACYLRGALQAQAFSHPRPASGHPVDILAREVEQLRERLRERLASVGNGTAAAEQESHDRDAGLLLVSEPQLLEEAIGDPPPNFTLAQHTALFSPA</sequence>
<dbReference type="Proteomes" id="UP001221898">
    <property type="component" value="Unassembled WGS sequence"/>
</dbReference>
<dbReference type="GO" id="GO:0005737">
    <property type="term" value="C:cytoplasm"/>
    <property type="evidence" value="ECO:0007669"/>
    <property type="project" value="TreeGrafter"/>
</dbReference>
<dbReference type="Pfam" id="PF12578">
    <property type="entry name" value="3-PAP"/>
    <property type="match status" value="1"/>
</dbReference>
<comment type="similarity">
    <text evidence="1">Belongs to the protein-tyrosine phosphatase family. Non-receptor class myotubularin subfamily.</text>
</comment>
<gene>
    <name evidence="4" type="ORF">AAFF_G00333730</name>
</gene>
<dbReference type="InterPro" id="IPR030564">
    <property type="entry name" value="Myotubularin"/>
</dbReference>
<keyword evidence="5" id="KW-1185">Reference proteome</keyword>
<evidence type="ECO:0000259" key="3">
    <source>
        <dbReference type="PROSITE" id="PS51339"/>
    </source>
</evidence>
<dbReference type="InterPro" id="IPR022587">
    <property type="entry name" value="MTMR12-like_C"/>
</dbReference>
<feature type="compositionally biased region" description="Gly residues" evidence="2">
    <location>
        <begin position="225"/>
        <end position="234"/>
    </location>
</feature>
<feature type="region of interest" description="Disordered" evidence="2">
    <location>
        <begin position="225"/>
        <end position="250"/>
    </location>
</feature>
<dbReference type="GO" id="GO:0046856">
    <property type="term" value="P:phosphatidylinositol dephosphorylation"/>
    <property type="evidence" value="ECO:0007669"/>
    <property type="project" value="TreeGrafter"/>
</dbReference>
<dbReference type="PROSITE" id="PS51339">
    <property type="entry name" value="PPASE_MYOTUBULARIN"/>
    <property type="match status" value="1"/>
</dbReference>
<dbReference type="SUPFAM" id="SSF52799">
    <property type="entry name" value="(Phosphotyrosine protein) phosphatases II"/>
    <property type="match status" value="1"/>
</dbReference>
<dbReference type="EMBL" id="JAINUG010000513">
    <property type="protein sequence ID" value="KAJ8367036.1"/>
    <property type="molecule type" value="Genomic_DNA"/>
</dbReference>
<dbReference type="AlphaFoldDB" id="A0AAD7R715"/>
<evidence type="ECO:0000256" key="1">
    <source>
        <dbReference type="ARBA" id="ARBA00007471"/>
    </source>
</evidence>
<dbReference type="PANTHER" id="PTHR10807:SF51">
    <property type="entry name" value="MYOTUBULARIN-RELATED PROTEIN 11"/>
    <property type="match status" value="1"/>
</dbReference>
<proteinExistence type="inferred from homology"/>
<dbReference type="InterPro" id="IPR029021">
    <property type="entry name" value="Prot-tyrosine_phosphatase-like"/>
</dbReference>
<evidence type="ECO:0000256" key="2">
    <source>
        <dbReference type="SAM" id="MobiDB-lite"/>
    </source>
</evidence>
<reference evidence="4" key="1">
    <citation type="journal article" date="2023" name="Science">
        <title>Genome structures resolve the early diversification of teleost fishes.</title>
        <authorList>
            <person name="Parey E."/>
            <person name="Louis A."/>
            <person name="Montfort J."/>
            <person name="Bouchez O."/>
            <person name="Roques C."/>
            <person name="Iampietro C."/>
            <person name="Lluch J."/>
            <person name="Castinel A."/>
            <person name="Donnadieu C."/>
            <person name="Desvignes T."/>
            <person name="Floi Bucao C."/>
            <person name="Jouanno E."/>
            <person name="Wen M."/>
            <person name="Mejri S."/>
            <person name="Dirks R."/>
            <person name="Jansen H."/>
            <person name="Henkel C."/>
            <person name="Chen W.J."/>
            <person name="Zahm M."/>
            <person name="Cabau C."/>
            <person name="Klopp C."/>
            <person name="Thompson A.W."/>
            <person name="Robinson-Rechavi M."/>
            <person name="Braasch I."/>
            <person name="Lecointre G."/>
            <person name="Bobe J."/>
            <person name="Postlethwait J.H."/>
            <person name="Berthelot C."/>
            <person name="Roest Crollius H."/>
            <person name="Guiguen Y."/>
        </authorList>
    </citation>
    <scope>NUCLEOTIDE SEQUENCE</scope>
    <source>
        <strain evidence="4">NC1722</strain>
    </source>
</reference>
<feature type="domain" description="Myotubularin phosphatase" evidence="3">
    <location>
        <begin position="1"/>
        <end position="287"/>
    </location>
</feature>
<protein>
    <recommendedName>
        <fullName evidence="3">Myotubularin phosphatase domain-containing protein</fullName>
    </recommendedName>
</protein>
<evidence type="ECO:0000313" key="5">
    <source>
        <dbReference type="Proteomes" id="UP001221898"/>
    </source>
</evidence>
<comment type="caution">
    <text evidence="4">The sequence shown here is derived from an EMBL/GenBank/DDBJ whole genome shotgun (WGS) entry which is preliminary data.</text>
</comment>
<dbReference type="GO" id="GO:0016020">
    <property type="term" value="C:membrane"/>
    <property type="evidence" value="ECO:0007669"/>
    <property type="project" value="TreeGrafter"/>
</dbReference>
<organism evidence="4 5">
    <name type="scientific">Aldrovandia affinis</name>
    <dbReference type="NCBI Taxonomy" id="143900"/>
    <lineage>
        <taxon>Eukaryota</taxon>
        <taxon>Metazoa</taxon>
        <taxon>Chordata</taxon>
        <taxon>Craniata</taxon>
        <taxon>Vertebrata</taxon>
        <taxon>Euteleostomi</taxon>
        <taxon>Actinopterygii</taxon>
        <taxon>Neopterygii</taxon>
        <taxon>Teleostei</taxon>
        <taxon>Notacanthiformes</taxon>
        <taxon>Halosauridae</taxon>
        <taxon>Aldrovandia</taxon>
    </lineage>
</organism>
<dbReference type="InterPro" id="IPR010569">
    <property type="entry name" value="Myotubularin-like_Pase_dom"/>
</dbReference>
<accession>A0AAD7R715</accession>
<evidence type="ECO:0000313" key="4">
    <source>
        <dbReference type="EMBL" id="KAJ8367036.1"/>
    </source>
</evidence>
<dbReference type="PANTHER" id="PTHR10807">
    <property type="entry name" value="MYOTUBULARIN-RELATED"/>
    <property type="match status" value="1"/>
</dbReference>
<name>A0AAD7R715_9TELE</name>